<feature type="domain" description="HTH lysR-type" evidence="6">
    <location>
        <begin position="1"/>
        <end position="60"/>
    </location>
</feature>
<reference evidence="7 8" key="1">
    <citation type="submission" date="2018-07" db="EMBL/GenBank/DDBJ databases">
        <title>GABA Modulating Bacteria of the Human Gut Microbiota.</title>
        <authorList>
            <person name="Strandwitz P."/>
            <person name="Kim K.H."/>
            <person name="Terekhova D."/>
            <person name="Liu J.K."/>
            <person name="Sharma A."/>
            <person name="Levering J."/>
            <person name="Mcdonald D."/>
            <person name="Dietrich D."/>
            <person name="Ramadhar T.R."/>
            <person name="Lekbua A."/>
            <person name="Mroue N."/>
            <person name="Liston C."/>
            <person name="Stewart E.J."/>
            <person name="Dubin M.J."/>
            <person name="Zengler K."/>
            <person name="Knight R."/>
            <person name="Gilbert J.A."/>
            <person name="Clardy J."/>
            <person name="Lewis K."/>
        </authorList>
    </citation>
    <scope>NUCLEOTIDE SEQUENCE [LARGE SCALE GENOMIC DNA]</scope>
    <source>
        <strain evidence="7 8">KLE1738</strain>
    </source>
</reference>
<dbReference type="GO" id="GO:0003677">
    <property type="term" value="F:DNA binding"/>
    <property type="evidence" value="ECO:0007669"/>
    <property type="project" value="UniProtKB-KW"/>
</dbReference>
<evidence type="ECO:0000256" key="3">
    <source>
        <dbReference type="ARBA" id="ARBA00023125"/>
    </source>
</evidence>
<dbReference type="PROSITE" id="PS50931">
    <property type="entry name" value="HTH_LYSR"/>
    <property type="match status" value="1"/>
</dbReference>
<evidence type="ECO:0000256" key="2">
    <source>
        <dbReference type="ARBA" id="ARBA00023015"/>
    </source>
</evidence>
<dbReference type="InterPro" id="IPR000847">
    <property type="entry name" value="LysR_HTH_N"/>
</dbReference>
<dbReference type="RefSeq" id="WP_117142640.1">
    <property type="nucleotide sequence ID" value="NZ_CAKXKJ010000005.1"/>
</dbReference>
<dbReference type="GeneID" id="97996081"/>
<comment type="similarity">
    <text evidence="1">Belongs to the LysR transcriptional regulatory family.</text>
</comment>
<dbReference type="FunFam" id="1.10.10.10:FF:000001">
    <property type="entry name" value="LysR family transcriptional regulator"/>
    <property type="match status" value="1"/>
</dbReference>
<gene>
    <name evidence="7" type="ORF">DV520_10075</name>
</gene>
<dbReference type="EMBL" id="QQRQ01000022">
    <property type="protein sequence ID" value="RFT05940.1"/>
    <property type="molecule type" value="Genomic_DNA"/>
</dbReference>
<dbReference type="Gene3D" id="1.10.10.10">
    <property type="entry name" value="Winged helix-like DNA-binding domain superfamily/Winged helix DNA-binding domain"/>
    <property type="match status" value="1"/>
</dbReference>
<keyword evidence="2" id="KW-0805">Transcription regulation</keyword>
<dbReference type="PANTHER" id="PTHR30419:SF8">
    <property type="entry name" value="NITROGEN ASSIMILATION TRANSCRIPTIONAL ACTIVATOR-RELATED"/>
    <property type="match status" value="1"/>
</dbReference>
<dbReference type="InterPro" id="IPR050950">
    <property type="entry name" value="HTH-type_LysR_regulators"/>
</dbReference>
<proteinExistence type="inferred from homology"/>
<dbReference type="Pfam" id="PF00126">
    <property type="entry name" value="HTH_1"/>
    <property type="match status" value="1"/>
</dbReference>
<dbReference type="InterPro" id="IPR036390">
    <property type="entry name" value="WH_DNA-bd_sf"/>
</dbReference>
<evidence type="ECO:0000256" key="1">
    <source>
        <dbReference type="ARBA" id="ARBA00009437"/>
    </source>
</evidence>
<dbReference type="AlphaFoldDB" id="A0A3E2B1K7"/>
<evidence type="ECO:0000256" key="5">
    <source>
        <dbReference type="SAM" id="MobiDB-lite"/>
    </source>
</evidence>
<accession>A0A3E2B1K7</accession>
<dbReference type="SUPFAM" id="SSF46785">
    <property type="entry name" value="Winged helix' DNA-binding domain"/>
    <property type="match status" value="1"/>
</dbReference>
<organism evidence="7 8">
    <name type="scientific">Evtepia gabavorous</name>
    <dbReference type="NCBI Taxonomy" id="2211183"/>
    <lineage>
        <taxon>Bacteria</taxon>
        <taxon>Bacillati</taxon>
        <taxon>Bacillota</taxon>
        <taxon>Clostridia</taxon>
        <taxon>Eubacteriales</taxon>
        <taxon>Evtepia</taxon>
    </lineage>
</organism>
<name>A0A3E2B1K7_9FIRM</name>
<keyword evidence="8" id="KW-1185">Reference proteome</keyword>
<evidence type="ECO:0000313" key="8">
    <source>
        <dbReference type="Proteomes" id="UP000260649"/>
    </source>
</evidence>
<evidence type="ECO:0000259" key="6">
    <source>
        <dbReference type="PROSITE" id="PS50931"/>
    </source>
</evidence>
<dbReference type="OrthoDB" id="9803714at2"/>
<evidence type="ECO:0000313" key="7">
    <source>
        <dbReference type="EMBL" id="RFT05940.1"/>
    </source>
</evidence>
<dbReference type="PRINTS" id="PR00039">
    <property type="entry name" value="HTHLYSR"/>
</dbReference>
<dbReference type="GO" id="GO:0003700">
    <property type="term" value="F:DNA-binding transcription factor activity"/>
    <property type="evidence" value="ECO:0007669"/>
    <property type="project" value="InterPro"/>
</dbReference>
<keyword evidence="4" id="KW-0804">Transcription</keyword>
<dbReference type="PANTHER" id="PTHR30419">
    <property type="entry name" value="HTH-TYPE TRANSCRIPTIONAL REGULATOR YBHD"/>
    <property type="match status" value="1"/>
</dbReference>
<dbReference type="InterPro" id="IPR005119">
    <property type="entry name" value="LysR_subst-bd"/>
</dbReference>
<evidence type="ECO:0000256" key="4">
    <source>
        <dbReference type="ARBA" id="ARBA00023163"/>
    </source>
</evidence>
<keyword evidence="3" id="KW-0238">DNA-binding</keyword>
<dbReference type="CDD" id="cd05466">
    <property type="entry name" value="PBP2_LTTR_substrate"/>
    <property type="match status" value="1"/>
</dbReference>
<sequence>MELRVLRYFLAVARMQSISAAAEELHITQPTLSRQLMELEEELGAKLFDRGRKNRRVALTEAGKRLHRQAEEIVALADKTLRSFQAPQKEISGEIAIGGGETDAMRLVARAARALTREHPNIRYHLYSGNAEDVTERLDKGLLDFGILIEPVSLERYDYIQLPAADTWGLLMRRDHPLARKQVICPGDLLGVPLLVSRQRMVDNTFSGWLGQSVRCLRQVGTYNLIYNAARMVEEGVGCALALDKLVNTAGTELCFRPLTPKLESRLNLVWKKDPVFSQAAEAFLKKFQEMRPRESADRGGGERIGPKKA</sequence>
<feature type="region of interest" description="Disordered" evidence="5">
    <location>
        <begin position="291"/>
        <end position="310"/>
    </location>
</feature>
<dbReference type="InterPro" id="IPR036388">
    <property type="entry name" value="WH-like_DNA-bd_sf"/>
</dbReference>
<dbReference type="Proteomes" id="UP000260649">
    <property type="component" value="Unassembled WGS sequence"/>
</dbReference>
<dbReference type="Pfam" id="PF03466">
    <property type="entry name" value="LysR_substrate"/>
    <property type="match status" value="1"/>
</dbReference>
<protein>
    <submittedName>
        <fullName evidence="7">LysR family transcriptional regulator</fullName>
    </submittedName>
</protein>
<dbReference type="Gene3D" id="3.40.190.290">
    <property type="match status" value="1"/>
</dbReference>
<dbReference type="GO" id="GO:0005829">
    <property type="term" value="C:cytosol"/>
    <property type="evidence" value="ECO:0007669"/>
    <property type="project" value="TreeGrafter"/>
</dbReference>
<dbReference type="SUPFAM" id="SSF53850">
    <property type="entry name" value="Periplasmic binding protein-like II"/>
    <property type="match status" value="1"/>
</dbReference>
<comment type="caution">
    <text evidence="7">The sequence shown here is derived from an EMBL/GenBank/DDBJ whole genome shotgun (WGS) entry which is preliminary data.</text>
</comment>